<dbReference type="InterPro" id="IPR036291">
    <property type="entry name" value="NAD(P)-bd_dom_sf"/>
</dbReference>
<evidence type="ECO:0000313" key="6">
    <source>
        <dbReference type="EMBL" id="QLF72018.1"/>
    </source>
</evidence>
<evidence type="ECO:0000313" key="7">
    <source>
        <dbReference type="Proteomes" id="UP000308530"/>
    </source>
</evidence>
<keyword evidence="5" id="KW-0560">Oxidoreductase</keyword>
<protein>
    <submittedName>
        <fullName evidence="6">Zinc-binding alcohol dehydrogenase</fullName>
    </submittedName>
</protein>
<dbReference type="Gene3D" id="3.40.50.720">
    <property type="entry name" value="NAD(P)-binding Rossmann-like Domain"/>
    <property type="match status" value="1"/>
</dbReference>
<geneLocation type="plasmid" evidence="6 7">
    <name>pPRADMK78_01</name>
</geneLocation>
<evidence type="ECO:0000256" key="5">
    <source>
        <dbReference type="ARBA" id="ARBA00023002"/>
    </source>
</evidence>
<evidence type="ECO:0000256" key="4">
    <source>
        <dbReference type="ARBA" id="ARBA00022833"/>
    </source>
</evidence>
<keyword evidence="3" id="KW-0479">Metal-binding</keyword>
<dbReference type="EMBL" id="CP058351">
    <property type="protein sequence ID" value="QLF72018.1"/>
    <property type="molecule type" value="Genomic_DNA"/>
</dbReference>
<dbReference type="CDD" id="cd08255">
    <property type="entry name" value="2-desacetyl-2-hydroxyethyl_bacteriochlorophyllide_like"/>
    <property type="match status" value="1"/>
</dbReference>
<keyword evidence="4" id="KW-0862">Zinc</keyword>
<dbReference type="Gene3D" id="3.90.180.10">
    <property type="entry name" value="Medium-chain alcohol dehydrogenases, catalytic domain"/>
    <property type="match status" value="1"/>
</dbReference>
<keyword evidence="7" id="KW-1185">Reference proteome</keyword>
<comment type="similarity">
    <text evidence="2">Belongs to the zinc-containing alcohol dehydrogenase family.</text>
</comment>
<keyword evidence="6" id="KW-0614">Plasmid</keyword>
<gene>
    <name evidence="6" type="ORF">FE840_018615</name>
</gene>
<proteinExistence type="inferred from homology"/>
<dbReference type="PANTHER" id="PTHR43350">
    <property type="entry name" value="NAD-DEPENDENT ALCOHOL DEHYDROGENASE"/>
    <property type="match status" value="1"/>
</dbReference>
<evidence type="ECO:0000256" key="1">
    <source>
        <dbReference type="ARBA" id="ARBA00001947"/>
    </source>
</evidence>
<dbReference type="SUPFAM" id="SSF51735">
    <property type="entry name" value="NAD(P)-binding Rossmann-fold domains"/>
    <property type="match status" value="1"/>
</dbReference>
<evidence type="ECO:0000256" key="3">
    <source>
        <dbReference type="ARBA" id="ARBA00022723"/>
    </source>
</evidence>
<reference evidence="6 7" key="1">
    <citation type="submission" date="2020-06" db="EMBL/GenBank/DDBJ databases">
        <title>Genome sequence of Rhizobium sp strain ADMK78.</title>
        <authorList>
            <person name="Rahi P."/>
        </authorList>
    </citation>
    <scope>NUCLEOTIDE SEQUENCE [LARGE SCALE GENOMIC DNA]</scope>
    <source>
        <strain evidence="6 7">ADMK78</strain>
        <plasmid evidence="6 7">pPRADMK78_01</plasmid>
    </source>
</reference>
<name>A0ABX6QTX0_9HYPH</name>
<dbReference type="Proteomes" id="UP000308530">
    <property type="component" value="Plasmid pPRADMK78_01"/>
</dbReference>
<dbReference type="InterPro" id="IPR011032">
    <property type="entry name" value="GroES-like_sf"/>
</dbReference>
<sequence>MSQRTVTNRSEAQALWVAEAGRCELRRQPLEPVQKGEVFVRTLFSGVSRGTENLVFQGKIPQSEWERMRGPNMEGSFTFPIKYGYASVGVVEEGPAGLIDKTVFCLYPHQNFYIVPHENVIVLPDLLPARRAVLAANMETALNIIWDAGILPGDRVAVYGAGVVGLLVAFLATRICGTETSIIDRDRQKEARASDLGLAFVEAGSLEGEFDILINASGSGEALADALDHAGQEARIVEASWYGSRLVELSLGQSFHSRRLQLISSQVGSIPPARRARWNYSRRLAKALELLCDVRLDHLISGETAFSDLEGAYPRILSSDETLCHRIRY</sequence>
<evidence type="ECO:0000256" key="2">
    <source>
        <dbReference type="ARBA" id="ARBA00008072"/>
    </source>
</evidence>
<comment type="cofactor">
    <cofactor evidence="1">
        <name>Zn(2+)</name>
        <dbReference type="ChEBI" id="CHEBI:29105"/>
    </cofactor>
</comment>
<dbReference type="PANTHER" id="PTHR43350:SF19">
    <property type="entry name" value="D-GULOSIDE 3-DEHYDROGENASE"/>
    <property type="match status" value="1"/>
</dbReference>
<accession>A0ABX6QTX0</accession>
<organism evidence="6 7">
    <name type="scientific">Peteryoungia desertarenae</name>
    <dbReference type="NCBI Taxonomy" id="1813451"/>
    <lineage>
        <taxon>Bacteria</taxon>
        <taxon>Pseudomonadati</taxon>
        <taxon>Pseudomonadota</taxon>
        <taxon>Alphaproteobacteria</taxon>
        <taxon>Hyphomicrobiales</taxon>
        <taxon>Rhizobiaceae</taxon>
        <taxon>Peteryoungia</taxon>
    </lineage>
</organism>
<dbReference type="SUPFAM" id="SSF50129">
    <property type="entry name" value="GroES-like"/>
    <property type="match status" value="1"/>
</dbReference>